<gene>
    <name evidence="1" type="ORF">EVA_08548</name>
</gene>
<dbReference type="EMBL" id="AMCI01002204">
    <property type="protein sequence ID" value="EJX03348.1"/>
    <property type="molecule type" value="Genomic_DNA"/>
</dbReference>
<dbReference type="AlphaFoldDB" id="J9GM76"/>
<evidence type="ECO:0000313" key="1">
    <source>
        <dbReference type="EMBL" id="EJX03348.1"/>
    </source>
</evidence>
<comment type="caution">
    <text evidence="1">The sequence shown here is derived from an EMBL/GenBank/DDBJ whole genome shotgun (WGS) entry which is preliminary data.</text>
</comment>
<accession>J9GM76</accession>
<protein>
    <submittedName>
        <fullName evidence="1">Uncharacterized protein</fullName>
    </submittedName>
</protein>
<name>J9GM76_9ZZZZ</name>
<sequence length="67" mass="7376">MGVAGAFVAYCFHMVPFLRPRLAIKDFVMCRVCCFFPADFYFIVSRGRNLSQTDSAGHFGSCEGVAG</sequence>
<reference evidence="1" key="1">
    <citation type="journal article" date="2012" name="PLoS ONE">
        <title>Gene sets for utilization of primary and secondary nutrition supplies in the distal gut of endangered iberian lynx.</title>
        <authorList>
            <person name="Alcaide M."/>
            <person name="Messina E."/>
            <person name="Richter M."/>
            <person name="Bargiela R."/>
            <person name="Peplies J."/>
            <person name="Huws S.A."/>
            <person name="Newbold C.J."/>
            <person name="Golyshin P.N."/>
            <person name="Simon M.A."/>
            <person name="Lopez G."/>
            <person name="Yakimov M.M."/>
            <person name="Ferrer M."/>
        </authorList>
    </citation>
    <scope>NUCLEOTIDE SEQUENCE</scope>
</reference>
<proteinExistence type="predicted"/>
<organism evidence="1">
    <name type="scientific">gut metagenome</name>
    <dbReference type="NCBI Taxonomy" id="749906"/>
    <lineage>
        <taxon>unclassified sequences</taxon>
        <taxon>metagenomes</taxon>
        <taxon>organismal metagenomes</taxon>
    </lineage>
</organism>